<sequence>MTFSLYAPADIANVLYGHLKLPIPEGPDEGKQHPSTNKHYLDLLSH</sequence>
<evidence type="ECO:0000313" key="2">
    <source>
        <dbReference type="EMBL" id="MBX60076.1"/>
    </source>
</evidence>
<organism evidence="2">
    <name type="scientific">Rhizophora mucronata</name>
    <name type="common">Asiatic mangrove</name>
    <dbReference type="NCBI Taxonomy" id="61149"/>
    <lineage>
        <taxon>Eukaryota</taxon>
        <taxon>Viridiplantae</taxon>
        <taxon>Streptophyta</taxon>
        <taxon>Embryophyta</taxon>
        <taxon>Tracheophyta</taxon>
        <taxon>Spermatophyta</taxon>
        <taxon>Magnoliopsida</taxon>
        <taxon>eudicotyledons</taxon>
        <taxon>Gunneridae</taxon>
        <taxon>Pentapetalae</taxon>
        <taxon>rosids</taxon>
        <taxon>fabids</taxon>
        <taxon>Malpighiales</taxon>
        <taxon>Rhizophoraceae</taxon>
        <taxon>Rhizophora</taxon>
    </lineage>
</organism>
<protein>
    <submittedName>
        <fullName evidence="2">Uncharacterized protein</fullName>
    </submittedName>
</protein>
<accession>A0A2P2PZA8</accession>
<feature type="region of interest" description="Disordered" evidence="1">
    <location>
        <begin position="23"/>
        <end position="46"/>
    </location>
</feature>
<proteinExistence type="predicted"/>
<name>A0A2P2PZA8_RHIMU</name>
<reference evidence="2" key="1">
    <citation type="submission" date="2018-02" db="EMBL/GenBank/DDBJ databases">
        <title>Rhizophora mucronata_Transcriptome.</title>
        <authorList>
            <person name="Meera S.P."/>
            <person name="Sreeshan A."/>
            <person name="Augustine A."/>
        </authorList>
    </citation>
    <scope>NUCLEOTIDE SEQUENCE</scope>
    <source>
        <tissue evidence="2">Leaf</tissue>
    </source>
</reference>
<dbReference type="AlphaFoldDB" id="A0A2P2PZA8"/>
<dbReference type="EMBL" id="GGEC01079592">
    <property type="protein sequence ID" value="MBX60076.1"/>
    <property type="molecule type" value="Transcribed_RNA"/>
</dbReference>
<evidence type="ECO:0000256" key="1">
    <source>
        <dbReference type="SAM" id="MobiDB-lite"/>
    </source>
</evidence>